<evidence type="ECO:0008006" key="4">
    <source>
        <dbReference type="Google" id="ProtNLM"/>
    </source>
</evidence>
<feature type="coiled-coil region" evidence="1">
    <location>
        <begin position="20"/>
        <end position="51"/>
    </location>
</feature>
<protein>
    <recommendedName>
        <fullName evidence="4">Histidine kinase</fullName>
    </recommendedName>
</protein>
<name>A0ABT7B715_9CYAN</name>
<evidence type="ECO:0000256" key="1">
    <source>
        <dbReference type="SAM" id="Coils"/>
    </source>
</evidence>
<accession>A0ABT7B715</accession>
<evidence type="ECO:0000313" key="3">
    <source>
        <dbReference type="Proteomes" id="UP001235849"/>
    </source>
</evidence>
<keyword evidence="3" id="KW-1185">Reference proteome</keyword>
<reference evidence="2 3" key="1">
    <citation type="submission" date="2023-01" db="EMBL/GenBank/DDBJ databases">
        <title>Novel diversity within Roseofilum (Cyanobacteria; Desertifilaceae) from marine benthic mats with descriptions of four novel species.</title>
        <authorList>
            <person name="Wang Y."/>
            <person name="Berthold D.E."/>
            <person name="Hu J."/>
            <person name="Lefler F.W."/>
            <person name="Laughinghouse H.D. IV."/>
        </authorList>
    </citation>
    <scope>NUCLEOTIDE SEQUENCE [LARGE SCALE GENOMIC DNA]</scope>
    <source>
        <strain evidence="2 3">BLCC-M114</strain>
    </source>
</reference>
<comment type="caution">
    <text evidence="2">The sequence shown here is derived from an EMBL/GenBank/DDBJ whole genome shotgun (WGS) entry which is preliminary data.</text>
</comment>
<dbReference type="RefSeq" id="WP_283766754.1">
    <property type="nucleotide sequence ID" value="NZ_JAQOSO010000055.1"/>
</dbReference>
<gene>
    <name evidence="2" type="ORF">PMG25_10010</name>
</gene>
<dbReference type="EMBL" id="JAQOSO010000055">
    <property type="protein sequence ID" value="MDJ1174424.1"/>
    <property type="molecule type" value="Genomic_DNA"/>
</dbReference>
<keyword evidence="1" id="KW-0175">Coiled coil</keyword>
<evidence type="ECO:0000313" key="2">
    <source>
        <dbReference type="EMBL" id="MDJ1174424.1"/>
    </source>
</evidence>
<dbReference type="Proteomes" id="UP001235849">
    <property type="component" value="Unassembled WGS sequence"/>
</dbReference>
<proteinExistence type="predicted"/>
<organism evidence="2 3">
    <name type="scientific">Roseofilum capinflatum BLCC-M114</name>
    <dbReference type="NCBI Taxonomy" id="3022440"/>
    <lineage>
        <taxon>Bacteria</taxon>
        <taxon>Bacillati</taxon>
        <taxon>Cyanobacteriota</taxon>
        <taxon>Cyanophyceae</taxon>
        <taxon>Desertifilales</taxon>
        <taxon>Desertifilaceae</taxon>
        <taxon>Roseofilum</taxon>
        <taxon>Roseofilum capinflatum</taxon>
    </lineage>
</organism>
<sequence>MKNKPQIPNTETSKRLLNNLRRTRLEVREVSLELAEINARLEDEIRQKQLERVRKTLMG</sequence>